<organism evidence="1 2">
    <name type="scientific">Vaccinium darrowii</name>
    <dbReference type="NCBI Taxonomy" id="229202"/>
    <lineage>
        <taxon>Eukaryota</taxon>
        <taxon>Viridiplantae</taxon>
        <taxon>Streptophyta</taxon>
        <taxon>Embryophyta</taxon>
        <taxon>Tracheophyta</taxon>
        <taxon>Spermatophyta</taxon>
        <taxon>Magnoliopsida</taxon>
        <taxon>eudicotyledons</taxon>
        <taxon>Gunneridae</taxon>
        <taxon>Pentapetalae</taxon>
        <taxon>asterids</taxon>
        <taxon>Ericales</taxon>
        <taxon>Ericaceae</taxon>
        <taxon>Vaccinioideae</taxon>
        <taxon>Vaccinieae</taxon>
        <taxon>Vaccinium</taxon>
    </lineage>
</organism>
<proteinExistence type="predicted"/>
<evidence type="ECO:0000313" key="1">
    <source>
        <dbReference type="EMBL" id="KAH7860650.1"/>
    </source>
</evidence>
<dbReference type="EMBL" id="CM037154">
    <property type="protein sequence ID" value="KAH7860650.1"/>
    <property type="molecule type" value="Genomic_DNA"/>
</dbReference>
<dbReference type="Proteomes" id="UP000828048">
    <property type="component" value="Chromosome 4"/>
</dbReference>
<protein>
    <submittedName>
        <fullName evidence="1">Uncharacterized protein</fullName>
    </submittedName>
</protein>
<accession>A0ACB7Z428</accession>
<comment type="caution">
    <text evidence="1">The sequence shown here is derived from an EMBL/GenBank/DDBJ whole genome shotgun (WGS) entry which is preliminary data.</text>
</comment>
<gene>
    <name evidence="1" type="ORF">Vadar_016341</name>
</gene>
<name>A0ACB7Z428_9ERIC</name>
<sequence length="112" mass="13515">MDRRMVEQQKIESIKKTMLLHEDIFKRQVRVLHRLYGIQKVLMVEMRNQETSKQQNKFWVFSMNSTGSDHTSPYPNFFNPHQPTTTTPSNQRIHYQIVKLGKIDHQKRVMWS</sequence>
<reference evidence="1 2" key="1">
    <citation type="journal article" date="2021" name="Hortic Res">
        <title>High-quality reference genome and annotation aids understanding of berry development for evergreen blueberry (Vaccinium darrowii).</title>
        <authorList>
            <person name="Yu J."/>
            <person name="Hulse-Kemp A.M."/>
            <person name="Babiker E."/>
            <person name="Staton M."/>
        </authorList>
    </citation>
    <scope>NUCLEOTIDE SEQUENCE [LARGE SCALE GENOMIC DNA]</scope>
    <source>
        <strain evidence="2">cv. NJ 8807/NJ 8810</strain>
        <tissue evidence="1">Young leaf</tissue>
    </source>
</reference>
<evidence type="ECO:0000313" key="2">
    <source>
        <dbReference type="Proteomes" id="UP000828048"/>
    </source>
</evidence>
<keyword evidence="2" id="KW-1185">Reference proteome</keyword>